<feature type="domain" description="F-box" evidence="2">
    <location>
        <begin position="40"/>
        <end position="124"/>
    </location>
</feature>
<dbReference type="InterPro" id="IPR001810">
    <property type="entry name" value="F-box_dom"/>
</dbReference>
<dbReference type="AlphaFoldDB" id="A0A6A6I816"/>
<proteinExistence type="predicted"/>
<feature type="region of interest" description="Disordered" evidence="1">
    <location>
        <begin position="1"/>
        <end position="41"/>
    </location>
</feature>
<evidence type="ECO:0000256" key="1">
    <source>
        <dbReference type="SAM" id="MobiDB-lite"/>
    </source>
</evidence>
<name>A0A6A6I816_9PLEO</name>
<feature type="compositionally biased region" description="Basic and acidic residues" evidence="1">
    <location>
        <begin position="23"/>
        <end position="34"/>
    </location>
</feature>
<evidence type="ECO:0000313" key="3">
    <source>
        <dbReference type="EMBL" id="KAF2246359.1"/>
    </source>
</evidence>
<sequence length="348" mass="39413">MERYLLSEEPQVGRNEESSSQLKEAKSKLSEDSKTPSSNPISNVHSGLGFLDLPPEIRNLIYDYAIDDSEIHGGWSNAPRLLSLRKGRITPPLAPASASTRQFLGLTQVCKRTRTEYRPIWLRHTAIRIKYGELPAFLQTFYPIVSNYQNAPKLLQISWEHSKGTLDLTSLFQMRVQCPTFPGEFVAHVLAEGALPADFGEHFRDDICGECGQNLIWDLGTWSCGTHRVYYEDIFNGWCMYYVEEYEYLGSLNCLLAHRNEQWLADVREGRVTHVGCVLDQDPEKARHAVSLKLSPEGPQQAFGGINDIEGTTTRYLEKTALQGMKVETWNDPMEFKVDVGGFCRSTV</sequence>
<dbReference type="Proteomes" id="UP000800094">
    <property type="component" value="Unassembled WGS sequence"/>
</dbReference>
<evidence type="ECO:0000259" key="2">
    <source>
        <dbReference type="Pfam" id="PF13013"/>
    </source>
</evidence>
<dbReference type="RefSeq" id="XP_033681363.1">
    <property type="nucleotide sequence ID" value="XM_033835766.1"/>
</dbReference>
<dbReference type="GeneID" id="54589096"/>
<dbReference type="Pfam" id="PF13013">
    <property type="entry name" value="F-box-like_2"/>
    <property type="match status" value="1"/>
</dbReference>
<dbReference type="EMBL" id="ML987199">
    <property type="protein sequence ID" value="KAF2246359.1"/>
    <property type="molecule type" value="Genomic_DNA"/>
</dbReference>
<accession>A0A6A6I816</accession>
<organism evidence="3 4">
    <name type="scientific">Trematosphaeria pertusa</name>
    <dbReference type="NCBI Taxonomy" id="390896"/>
    <lineage>
        <taxon>Eukaryota</taxon>
        <taxon>Fungi</taxon>
        <taxon>Dikarya</taxon>
        <taxon>Ascomycota</taxon>
        <taxon>Pezizomycotina</taxon>
        <taxon>Dothideomycetes</taxon>
        <taxon>Pleosporomycetidae</taxon>
        <taxon>Pleosporales</taxon>
        <taxon>Massarineae</taxon>
        <taxon>Trematosphaeriaceae</taxon>
        <taxon>Trematosphaeria</taxon>
    </lineage>
</organism>
<keyword evidence="4" id="KW-1185">Reference proteome</keyword>
<evidence type="ECO:0000313" key="4">
    <source>
        <dbReference type="Proteomes" id="UP000800094"/>
    </source>
</evidence>
<gene>
    <name evidence="3" type="ORF">BU26DRAFT_607556</name>
</gene>
<reference evidence="3" key="1">
    <citation type="journal article" date="2020" name="Stud. Mycol.">
        <title>101 Dothideomycetes genomes: a test case for predicting lifestyles and emergence of pathogens.</title>
        <authorList>
            <person name="Haridas S."/>
            <person name="Albert R."/>
            <person name="Binder M."/>
            <person name="Bloem J."/>
            <person name="Labutti K."/>
            <person name="Salamov A."/>
            <person name="Andreopoulos B."/>
            <person name="Baker S."/>
            <person name="Barry K."/>
            <person name="Bills G."/>
            <person name="Bluhm B."/>
            <person name="Cannon C."/>
            <person name="Castanera R."/>
            <person name="Culley D."/>
            <person name="Daum C."/>
            <person name="Ezra D."/>
            <person name="Gonzalez J."/>
            <person name="Henrissat B."/>
            <person name="Kuo A."/>
            <person name="Liang C."/>
            <person name="Lipzen A."/>
            <person name="Lutzoni F."/>
            <person name="Magnuson J."/>
            <person name="Mondo S."/>
            <person name="Nolan M."/>
            <person name="Ohm R."/>
            <person name="Pangilinan J."/>
            <person name="Park H.-J."/>
            <person name="Ramirez L."/>
            <person name="Alfaro M."/>
            <person name="Sun H."/>
            <person name="Tritt A."/>
            <person name="Yoshinaga Y."/>
            <person name="Zwiers L.-H."/>
            <person name="Turgeon B."/>
            <person name="Goodwin S."/>
            <person name="Spatafora J."/>
            <person name="Crous P."/>
            <person name="Grigoriev I."/>
        </authorList>
    </citation>
    <scope>NUCLEOTIDE SEQUENCE</scope>
    <source>
        <strain evidence="3">CBS 122368</strain>
    </source>
</reference>
<dbReference type="OrthoDB" id="3766937at2759"/>
<protein>
    <recommendedName>
        <fullName evidence="2">F-box domain-containing protein</fullName>
    </recommendedName>
</protein>